<evidence type="ECO:0000256" key="4">
    <source>
        <dbReference type="ARBA" id="ARBA00022598"/>
    </source>
</evidence>
<dbReference type="SUPFAM" id="SSF55681">
    <property type="entry name" value="Class II aaRS and biotin synthetases"/>
    <property type="match status" value="1"/>
</dbReference>
<dbReference type="InterPro" id="IPR002314">
    <property type="entry name" value="aa-tRNA-synt_IIb"/>
</dbReference>
<dbReference type="CDD" id="cd00779">
    <property type="entry name" value="ProRS_core_prok"/>
    <property type="match status" value="1"/>
</dbReference>
<dbReference type="PROSITE" id="PS50862">
    <property type="entry name" value="AA_TRNA_LIGASE_II"/>
    <property type="match status" value="1"/>
</dbReference>
<dbReference type="InterPro" id="IPR050062">
    <property type="entry name" value="Pro-tRNA_synthetase"/>
</dbReference>
<dbReference type="SUPFAM" id="SSF52954">
    <property type="entry name" value="Class II aaRS ABD-related"/>
    <property type="match status" value="1"/>
</dbReference>
<comment type="subunit">
    <text evidence="2 10">Homodimer.</text>
</comment>
<evidence type="ECO:0000256" key="6">
    <source>
        <dbReference type="ARBA" id="ARBA00022840"/>
    </source>
</evidence>
<dbReference type="GO" id="GO:0004827">
    <property type="term" value="F:proline-tRNA ligase activity"/>
    <property type="evidence" value="ECO:0007669"/>
    <property type="project" value="UniProtKB-UniRule"/>
</dbReference>
<reference evidence="12 13" key="1">
    <citation type="submission" date="2018-04" db="EMBL/GenBank/DDBJ databases">
        <title>Genomic Encyclopedia of Type Strains, Phase IV (KMG-IV): sequencing the most valuable type-strain genomes for metagenomic binning, comparative biology and taxonomic classification.</title>
        <authorList>
            <person name="Goeker M."/>
        </authorList>
    </citation>
    <scope>NUCLEOTIDE SEQUENCE [LARGE SCALE GENOMIC DNA]</scope>
    <source>
        <strain evidence="12 13">DSM 104150</strain>
    </source>
</reference>
<evidence type="ECO:0000256" key="8">
    <source>
        <dbReference type="ARBA" id="ARBA00023146"/>
    </source>
</evidence>
<dbReference type="InterPro" id="IPR045864">
    <property type="entry name" value="aa-tRNA-synth_II/BPL/LPL"/>
</dbReference>
<dbReference type="InterPro" id="IPR036621">
    <property type="entry name" value="Anticodon-bd_dom_sf"/>
</dbReference>
<evidence type="ECO:0000313" key="12">
    <source>
        <dbReference type="EMBL" id="PXV71434.1"/>
    </source>
</evidence>
<dbReference type="CDD" id="cd04334">
    <property type="entry name" value="ProRS-INS"/>
    <property type="match status" value="1"/>
</dbReference>
<dbReference type="InterPro" id="IPR033730">
    <property type="entry name" value="ProRS_core_prok"/>
</dbReference>
<sequence length="567" mass="62070">MRLSKFPLHTTKETPADAEVVSHQLMLRAGYIRKLGAGLYSWLPLGLRVLQRIEAVVREEMNRAGSLELLMPSVHPAELWQESGRWQQMGEEMLRFKDRHQNDFAYGPTHEEVICHHFRQDFRSYKQLPVSFYQVQTKFRDERRPRFGVMRSREFIMKDAYSFHMDKDDLAREYLNMREAYTRIFTRLGVDFRVVKADSGNIGGAASEEFHVLAGSGEDLLAVSDSGPYAANVEAAETLPSEQPRAAATAAMEKVSTPGQKTCEQVSKFLDVPLTGKVKLLVVQGAEGGLVAIALRGDHQLNEIKAARHPAVASPLRLADPADVQRVFGCEVGYLGPVGCPVPLIADHAAAALADFVCGANDNDHHLRGVNWGRDCAEPESLDLRMIAEGDPSPDGQGAIRFVRGIEGGHIFQLGRKYSTAMGLSVLDDKGASVTPEMGCYGIGITRLAAAVIEQSFDAAGIIWPDAIAPFRVILCPIGLDKSETVRVAVETLYGELLGTGVDVLLDDRGNRPGAMFADADLIGIPHRIVVGDKGLAGQQFEYKHRRADKAEMIAATTAAVLEKLGA</sequence>
<gene>
    <name evidence="10" type="primary">proS</name>
    <name evidence="12" type="ORF">C8D93_101485</name>
</gene>
<comment type="function">
    <text evidence="10">Catalyzes the attachment of proline to tRNA(Pro) in a two-step reaction: proline is first activated by ATP to form Pro-AMP and then transferred to the acceptor end of tRNA(Pro). As ProRS can inadvertently accommodate and process non-cognate amino acids such as alanine and cysteine, to avoid such errors it has two additional distinct editing activities against alanine. One activity is designated as 'pretransfer' editing and involves the tRNA(Pro)-independent hydrolysis of activated Ala-AMP. The other activity is designated 'posttransfer' editing and involves deacylation of mischarged Ala-tRNA(Pro). The misacylated Cys-tRNA(Pro) is not edited by ProRS.</text>
</comment>
<dbReference type="InterPro" id="IPR002316">
    <property type="entry name" value="Pro-tRNA-ligase_IIa"/>
</dbReference>
<evidence type="ECO:0000256" key="3">
    <source>
        <dbReference type="ARBA" id="ARBA00022490"/>
    </source>
</evidence>
<dbReference type="GO" id="GO:0006433">
    <property type="term" value="P:prolyl-tRNA aminoacylation"/>
    <property type="evidence" value="ECO:0007669"/>
    <property type="project" value="UniProtKB-UniRule"/>
</dbReference>
<evidence type="ECO:0000256" key="9">
    <source>
        <dbReference type="ARBA" id="ARBA00047671"/>
    </source>
</evidence>
<dbReference type="EC" id="6.1.1.15" evidence="10"/>
<keyword evidence="4 10" id="KW-0436">Ligase</keyword>
<dbReference type="Gene3D" id="3.40.50.800">
    <property type="entry name" value="Anticodon-binding domain"/>
    <property type="match status" value="1"/>
</dbReference>
<comment type="domain">
    <text evidence="10">Consists of three domains: the N-terminal catalytic domain, the editing domain and the C-terminal anticodon-binding domain.</text>
</comment>
<comment type="similarity">
    <text evidence="10">Belongs to the class-II aminoacyl-tRNA synthetase family. ProS type 1 subfamily.</text>
</comment>
<dbReference type="SUPFAM" id="SSF55826">
    <property type="entry name" value="YbaK/ProRS associated domain"/>
    <property type="match status" value="1"/>
</dbReference>
<dbReference type="RefSeq" id="WP_110263548.1">
    <property type="nucleotide sequence ID" value="NZ_CAKZQT010000007.1"/>
</dbReference>
<dbReference type="PANTHER" id="PTHR42753">
    <property type="entry name" value="MITOCHONDRIAL RIBOSOME PROTEIN L39/PROLYL-TRNA LIGASE FAMILY MEMBER"/>
    <property type="match status" value="1"/>
</dbReference>
<name>A0A318EKR4_9GAMM</name>
<keyword evidence="7 10" id="KW-0648">Protein biosynthesis</keyword>
<dbReference type="PRINTS" id="PR01046">
    <property type="entry name" value="TRNASYNTHPRO"/>
</dbReference>
<evidence type="ECO:0000256" key="1">
    <source>
        <dbReference type="ARBA" id="ARBA00004496"/>
    </source>
</evidence>
<comment type="catalytic activity">
    <reaction evidence="9 10">
        <text>tRNA(Pro) + L-proline + ATP = L-prolyl-tRNA(Pro) + AMP + diphosphate</text>
        <dbReference type="Rhea" id="RHEA:14305"/>
        <dbReference type="Rhea" id="RHEA-COMP:9700"/>
        <dbReference type="Rhea" id="RHEA-COMP:9702"/>
        <dbReference type="ChEBI" id="CHEBI:30616"/>
        <dbReference type="ChEBI" id="CHEBI:33019"/>
        <dbReference type="ChEBI" id="CHEBI:60039"/>
        <dbReference type="ChEBI" id="CHEBI:78442"/>
        <dbReference type="ChEBI" id="CHEBI:78532"/>
        <dbReference type="ChEBI" id="CHEBI:456215"/>
        <dbReference type="EC" id="6.1.1.15"/>
    </reaction>
</comment>
<dbReference type="Pfam" id="PF00587">
    <property type="entry name" value="tRNA-synt_2b"/>
    <property type="match status" value="1"/>
</dbReference>
<evidence type="ECO:0000256" key="2">
    <source>
        <dbReference type="ARBA" id="ARBA00011738"/>
    </source>
</evidence>
<dbReference type="Pfam" id="PF03129">
    <property type="entry name" value="HGTP_anticodon"/>
    <property type="match status" value="1"/>
</dbReference>
<dbReference type="AlphaFoldDB" id="A0A318EKR4"/>
<dbReference type="InterPro" id="IPR004154">
    <property type="entry name" value="Anticodon-bd"/>
</dbReference>
<keyword evidence="8 10" id="KW-0030">Aminoacyl-tRNA synthetase</keyword>
<dbReference type="EMBL" id="QICN01000001">
    <property type="protein sequence ID" value="PXV71434.1"/>
    <property type="molecule type" value="Genomic_DNA"/>
</dbReference>
<evidence type="ECO:0000313" key="13">
    <source>
        <dbReference type="Proteomes" id="UP000248330"/>
    </source>
</evidence>
<dbReference type="Gene3D" id="3.30.930.10">
    <property type="entry name" value="Bira Bifunctional Protein, Domain 2"/>
    <property type="match status" value="2"/>
</dbReference>
<keyword evidence="3 10" id="KW-0963">Cytoplasm</keyword>
<dbReference type="OrthoDB" id="9809052at2"/>
<dbReference type="Proteomes" id="UP000248330">
    <property type="component" value="Unassembled WGS sequence"/>
</dbReference>
<dbReference type="Gene3D" id="3.90.960.10">
    <property type="entry name" value="YbaK/aminoacyl-tRNA synthetase-associated domain"/>
    <property type="match status" value="1"/>
</dbReference>
<dbReference type="InterPro" id="IPR044140">
    <property type="entry name" value="ProRS_anticodon_short"/>
</dbReference>
<dbReference type="Pfam" id="PF04073">
    <property type="entry name" value="tRNA_edit"/>
    <property type="match status" value="1"/>
</dbReference>
<dbReference type="InterPro" id="IPR004500">
    <property type="entry name" value="Pro-tRNA-synth_IIa_bac-type"/>
</dbReference>
<dbReference type="HAMAP" id="MF_01569">
    <property type="entry name" value="Pro_tRNA_synth_type1"/>
    <property type="match status" value="1"/>
</dbReference>
<evidence type="ECO:0000256" key="10">
    <source>
        <dbReference type="HAMAP-Rule" id="MF_01569"/>
    </source>
</evidence>
<evidence type="ECO:0000259" key="11">
    <source>
        <dbReference type="PROSITE" id="PS50862"/>
    </source>
</evidence>
<evidence type="ECO:0000256" key="5">
    <source>
        <dbReference type="ARBA" id="ARBA00022741"/>
    </source>
</evidence>
<dbReference type="NCBIfam" id="TIGR00409">
    <property type="entry name" value="proS_fam_II"/>
    <property type="match status" value="1"/>
</dbReference>
<dbReference type="CDD" id="cd00861">
    <property type="entry name" value="ProRS_anticodon_short"/>
    <property type="match status" value="1"/>
</dbReference>
<dbReference type="GO" id="GO:0005524">
    <property type="term" value="F:ATP binding"/>
    <property type="evidence" value="ECO:0007669"/>
    <property type="project" value="UniProtKB-UniRule"/>
</dbReference>
<dbReference type="InterPro" id="IPR036754">
    <property type="entry name" value="YbaK/aa-tRNA-synt-asso_dom_sf"/>
</dbReference>
<dbReference type="InterPro" id="IPR023717">
    <property type="entry name" value="Pro-tRNA-Synthase_IIa_type1"/>
</dbReference>
<organism evidence="12 13">
    <name type="scientific">Sinimarinibacterium flocculans</name>
    <dbReference type="NCBI Taxonomy" id="985250"/>
    <lineage>
        <taxon>Bacteria</taxon>
        <taxon>Pseudomonadati</taxon>
        <taxon>Pseudomonadota</taxon>
        <taxon>Gammaproteobacteria</taxon>
        <taxon>Nevskiales</taxon>
        <taxon>Nevskiaceae</taxon>
        <taxon>Sinimarinibacterium</taxon>
    </lineage>
</organism>
<keyword evidence="13" id="KW-1185">Reference proteome</keyword>
<dbReference type="GO" id="GO:0002161">
    <property type="term" value="F:aminoacyl-tRNA deacylase activity"/>
    <property type="evidence" value="ECO:0007669"/>
    <property type="project" value="InterPro"/>
</dbReference>
<evidence type="ECO:0000256" key="7">
    <source>
        <dbReference type="ARBA" id="ARBA00022917"/>
    </source>
</evidence>
<dbReference type="NCBIfam" id="NF006625">
    <property type="entry name" value="PRK09194.1"/>
    <property type="match status" value="1"/>
</dbReference>
<keyword evidence="5 10" id="KW-0547">Nucleotide-binding</keyword>
<accession>A0A318EKR4</accession>
<dbReference type="PANTHER" id="PTHR42753:SF2">
    <property type="entry name" value="PROLINE--TRNA LIGASE"/>
    <property type="match status" value="1"/>
</dbReference>
<dbReference type="GO" id="GO:0005829">
    <property type="term" value="C:cytosol"/>
    <property type="evidence" value="ECO:0007669"/>
    <property type="project" value="TreeGrafter"/>
</dbReference>
<dbReference type="InterPro" id="IPR007214">
    <property type="entry name" value="YbaK/aa-tRNA-synth-assoc-dom"/>
</dbReference>
<comment type="caution">
    <text evidence="12">The sequence shown here is derived from an EMBL/GenBank/DDBJ whole genome shotgun (WGS) entry which is preliminary data.</text>
</comment>
<protein>
    <recommendedName>
        <fullName evidence="10">Proline--tRNA ligase</fullName>
        <ecNumber evidence="10">6.1.1.15</ecNumber>
    </recommendedName>
    <alternativeName>
        <fullName evidence="10">Prolyl-tRNA synthetase</fullName>
        <shortName evidence="10">ProRS</shortName>
    </alternativeName>
</protein>
<dbReference type="InterPro" id="IPR006195">
    <property type="entry name" value="aa-tRNA-synth_II"/>
</dbReference>
<keyword evidence="6 10" id="KW-0067">ATP-binding</keyword>
<feature type="domain" description="Aminoacyl-transfer RNA synthetases class-II family profile" evidence="11">
    <location>
        <begin position="38"/>
        <end position="465"/>
    </location>
</feature>
<comment type="subcellular location">
    <subcellularLocation>
        <location evidence="1 10">Cytoplasm</location>
    </subcellularLocation>
</comment>
<proteinExistence type="inferred from homology"/>